<dbReference type="AlphaFoldDB" id="A0A835PH10"/>
<dbReference type="EMBL" id="JADCNM010000037">
    <property type="protein sequence ID" value="KAG0452011.1"/>
    <property type="molecule type" value="Genomic_DNA"/>
</dbReference>
<sequence>MGVAPAVAVFSSKLQPRSIHRHPGGNFEMGGERLGVGCYKGGGSWGRQTLAFNSLNHLKFSPRTSSKLEFVQRTSIDEVFFPILQPSQISKACSVMVHLLST</sequence>
<evidence type="ECO:0000313" key="2">
    <source>
        <dbReference type="Proteomes" id="UP000639772"/>
    </source>
</evidence>
<dbReference type="Proteomes" id="UP000639772">
    <property type="component" value="Unassembled WGS sequence"/>
</dbReference>
<accession>A0A835PH10</accession>
<protein>
    <submittedName>
        <fullName evidence="1">Uncharacterized protein</fullName>
    </submittedName>
</protein>
<organism evidence="1 2">
    <name type="scientific">Vanilla planifolia</name>
    <name type="common">Vanilla</name>
    <dbReference type="NCBI Taxonomy" id="51239"/>
    <lineage>
        <taxon>Eukaryota</taxon>
        <taxon>Viridiplantae</taxon>
        <taxon>Streptophyta</taxon>
        <taxon>Embryophyta</taxon>
        <taxon>Tracheophyta</taxon>
        <taxon>Spermatophyta</taxon>
        <taxon>Magnoliopsida</taxon>
        <taxon>Liliopsida</taxon>
        <taxon>Asparagales</taxon>
        <taxon>Orchidaceae</taxon>
        <taxon>Vanilloideae</taxon>
        <taxon>Vanilleae</taxon>
        <taxon>Vanilla</taxon>
    </lineage>
</organism>
<reference evidence="1 2" key="1">
    <citation type="journal article" date="2020" name="Nat. Food">
        <title>A phased Vanilla planifolia genome enables genetic improvement of flavour and production.</title>
        <authorList>
            <person name="Hasing T."/>
            <person name="Tang H."/>
            <person name="Brym M."/>
            <person name="Khazi F."/>
            <person name="Huang T."/>
            <person name="Chambers A.H."/>
        </authorList>
    </citation>
    <scope>NUCLEOTIDE SEQUENCE [LARGE SCALE GENOMIC DNA]</scope>
    <source>
        <tissue evidence="1">Leaf</tissue>
    </source>
</reference>
<gene>
    <name evidence="1" type="ORF">HPP92_025908</name>
</gene>
<proteinExistence type="predicted"/>
<comment type="caution">
    <text evidence="1">The sequence shown here is derived from an EMBL/GenBank/DDBJ whole genome shotgun (WGS) entry which is preliminary data.</text>
</comment>
<evidence type="ECO:0000313" key="1">
    <source>
        <dbReference type="EMBL" id="KAG0452011.1"/>
    </source>
</evidence>
<name>A0A835PH10_VANPL</name>